<dbReference type="Gene3D" id="1.20.120.490">
    <property type="entry name" value="Hypothetical protein TM1646-like domain"/>
    <property type="match status" value="1"/>
</dbReference>
<keyword evidence="2" id="KW-1185">Reference proteome</keyword>
<gene>
    <name evidence="1" type="ORF">FRIFI_0690</name>
</gene>
<reference evidence="1 2" key="1">
    <citation type="submission" date="2014-09" db="EMBL/GenBank/DDBJ databases">
        <authorList>
            <person name="Hornung B.V."/>
        </authorList>
    </citation>
    <scope>NUCLEOTIDE SEQUENCE [LARGE SCALE GENOMIC DNA]</scope>
    <source>
        <strain evidence="1 2">FRIFI</strain>
    </source>
</reference>
<sequence length="140" mass="16658">MKVRNIGLNKSINIESKGKKEKLDFEENFNQRNRLKNKEELEVYMKEIKNIGEKLVVTKNYSDIIDYKKAIKNYLKSAVDYVYSLNKDNSFWDRNYFTTVRTINEKLEAITRELIYEQKENISIASKIDEINGLLVDIYM</sequence>
<dbReference type="AlphaFoldDB" id="A0A2P2BPH1"/>
<proteinExistence type="predicted"/>
<evidence type="ECO:0000313" key="2">
    <source>
        <dbReference type="Proteomes" id="UP000245695"/>
    </source>
</evidence>
<accession>A0A2P2BPH1</accession>
<evidence type="ECO:0000313" key="1">
    <source>
        <dbReference type="EMBL" id="CEI72236.1"/>
    </source>
</evidence>
<name>A0A2P2BPH1_9FIRM</name>
<dbReference type="Proteomes" id="UP000245695">
    <property type="component" value="Chromosome 1"/>
</dbReference>
<dbReference type="SUPFAM" id="SSF158397">
    <property type="entry name" value="TM1646-like"/>
    <property type="match status" value="1"/>
</dbReference>
<dbReference type="InterPro" id="IPR024042">
    <property type="entry name" value="TM1646-like_dom_sf"/>
</dbReference>
<dbReference type="InterPro" id="IPR005585">
    <property type="entry name" value="DUF327"/>
</dbReference>
<dbReference type="Pfam" id="PF03885">
    <property type="entry name" value="DUF327"/>
    <property type="match status" value="1"/>
</dbReference>
<dbReference type="RefSeq" id="WP_092926930.1">
    <property type="nucleotide sequence ID" value="NZ_FJTZ01000012.1"/>
</dbReference>
<organism evidence="1 2">
    <name type="scientific">Romboutsia hominis</name>
    <dbReference type="NCBI Taxonomy" id="1507512"/>
    <lineage>
        <taxon>Bacteria</taxon>
        <taxon>Bacillati</taxon>
        <taxon>Bacillota</taxon>
        <taxon>Clostridia</taxon>
        <taxon>Peptostreptococcales</taxon>
        <taxon>Peptostreptococcaceae</taxon>
        <taxon>Romboutsia</taxon>
    </lineage>
</organism>
<dbReference type="EMBL" id="LN650648">
    <property type="protein sequence ID" value="CEI72236.1"/>
    <property type="molecule type" value="Genomic_DNA"/>
</dbReference>
<evidence type="ECO:0008006" key="3">
    <source>
        <dbReference type="Google" id="ProtNLM"/>
    </source>
</evidence>
<protein>
    <recommendedName>
        <fullName evidence="3">DUF327 domain-containing protein</fullName>
    </recommendedName>
</protein>
<dbReference type="KEGG" id="rhom:FRIFI_0690"/>